<evidence type="ECO:0000256" key="5">
    <source>
        <dbReference type="ARBA" id="ARBA00022692"/>
    </source>
</evidence>
<evidence type="ECO:0000256" key="8">
    <source>
        <dbReference type="HAMAP-Rule" id="MF_01937"/>
    </source>
</evidence>
<dbReference type="Proteomes" id="UP000778970">
    <property type="component" value="Unassembled WGS sequence"/>
</dbReference>
<evidence type="ECO:0000256" key="4">
    <source>
        <dbReference type="ARBA" id="ARBA00022679"/>
    </source>
</evidence>
<evidence type="ECO:0000256" key="2">
    <source>
        <dbReference type="ARBA" id="ARBA00022428"/>
    </source>
</evidence>
<keyword evidence="5 8" id="KW-0812">Transmembrane</keyword>
<feature type="transmembrane region" description="Helical" evidence="8">
    <location>
        <begin position="241"/>
        <end position="261"/>
    </location>
</feature>
<dbReference type="NCBIfam" id="NF004751">
    <property type="entry name" value="PRK06080.1-3"/>
    <property type="match status" value="1"/>
</dbReference>
<evidence type="ECO:0000256" key="7">
    <source>
        <dbReference type="ARBA" id="ARBA00023136"/>
    </source>
</evidence>
<gene>
    <name evidence="8" type="primary">menA</name>
    <name evidence="10" type="ORF">CKO21_08495</name>
</gene>
<dbReference type="InterPro" id="IPR004657">
    <property type="entry name" value="MenA"/>
</dbReference>
<evidence type="ECO:0000256" key="3">
    <source>
        <dbReference type="ARBA" id="ARBA00022475"/>
    </source>
</evidence>
<comment type="function">
    <text evidence="8">Conversion of 1,4-dihydroxy-2-naphthoate (DHNA) to demethylmenaquinone (DMK).</text>
</comment>
<dbReference type="GO" id="GO:0042371">
    <property type="term" value="P:vitamin K biosynthetic process"/>
    <property type="evidence" value="ECO:0007669"/>
    <property type="project" value="TreeGrafter"/>
</dbReference>
<dbReference type="Pfam" id="PF01040">
    <property type="entry name" value="UbiA"/>
    <property type="match status" value="1"/>
</dbReference>
<dbReference type="GO" id="GO:0009234">
    <property type="term" value="P:menaquinone biosynthetic process"/>
    <property type="evidence" value="ECO:0007669"/>
    <property type="project" value="UniProtKB-UniRule"/>
</dbReference>
<reference evidence="10" key="2">
    <citation type="journal article" date="2020" name="Microorganisms">
        <title>Osmotic Adaptation and Compatible Solute Biosynthesis of Phototrophic Bacteria as Revealed from Genome Analyses.</title>
        <authorList>
            <person name="Imhoff J.F."/>
            <person name="Rahn T."/>
            <person name="Kunzel S."/>
            <person name="Keller A."/>
            <person name="Neulinger S.C."/>
        </authorList>
    </citation>
    <scope>NUCLEOTIDE SEQUENCE</scope>
    <source>
        <strain evidence="10">DSM 9154</strain>
    </source>
</reference>
<evidence type="ECO:0000256" key="1">
    <source>
        <dbReference type="ARBA" id="ARBA00004141"/>
    </source>
</evidence>
<feature type="transmembrane region" description="Helical" evidence="8">
    <location>
        <begin position="110"/>
        <end position="127"/>
    </location>
</feature>
<dbReference type="InterPro" id="IPR044878">
    <property type="entry name" value="UbiA_sf"/>
</dbReference>
<comment type="catalytic activity">
    <reaction evidence="8">
        <text>an all-trans-polyprenyl diphosphate + 1,4-dihydroxy-2-naphthoate + H(+) = a 2-demethylmenaquinol + CO2 + diphosphate</text>
        <dbReference type="Rhea" id="RHEA:26478"/>
        <dbReference type="Rhea" id="RHEA-COMP:9563"/>
        <dbReference type="Rhea" id="RHEA-COMP:9564"/>
        <dbReference type="ChEBI" id="CHEBI:11173"/>
        <dbReference type="ChEBI" id="CHEBI:15378"/>
        <dbReference type="ChEBI" id="CHEBI:16526"/>
        <dbReference type="ChEBI" id="CHEBI:33019"/>
        <dbReference type="ChEBI" id="CHEBI:55437"/>
        <dbReference type="ChEBI" id="CHEBI:58914"/>
        <dbReference type="EC" id="2.5.1.74"/>
    </reaction>
</comment>
<organism evidence="10 11">
    <name type="scientific">Rhodovibrio salinarum</name>
    <dbReference type="NCBI Taxonomy" id="1087"/>
    <lineage>
        <taxon>Bacteria</taxon>
        <taxon>Pseudomonadati</taxon>
        <taxon>Pseudomonadota</taxon>
        <taxon>Alphaproteobacteria</taxon>
        <taxon>Rhodospirillales</taxon>
        <taxon>Rhodovibrionaceae</taxon>
        <taxon>Rhodovibrio</taxon>
    </lineage>
</organism>
<dbReference type="EC" id="2.5.1.74" evidence="8 9"/>
<dbReference type="Gene3D" id="1.10.357.140">
    <property type="entry name" value="UbiA prenyltransferase"/>
    <property type="match status" value="1"/>
</dbReference>
<dbReference type="EMBL" id="NRRE01000022">
    <property type="protein sequence ID" value="MBK1697286.1"/>
    <property type="molecule type" value="Genomic_DNA"/>
</dbReference>
<dbReference type="RefSeq" id="WP_051431948.1">
    <property type="nucleotide sequence ID" value="NZ_NRRE01000022.1"/>
</dbReference>
<comment type="caution">
    <text evidence="10">The sequence shown here is derived from an EMBL/GenBank/DDBJ whole genome shotgun (WGS) entry which is preliminary data.</text>
</comment>
<feature type="transmembrane region" description="Helical" evidence="8">
    <location>
        <begin position="40"/>
        <end position="68"/>
    </location>
</feature>
<comment type="similarity">
    <text evidence="8">Belongs to the MenA family. Type 1 subfamily.</text>
</comment>
<sequence>MSQFASTQPANAAAAPAVSRLRAWMMAARPQTLPAGASPVIVGTGAAIGAGVFHLWAALAALFGALLIQIGTNFANDYYDALNGADTDARTGFTRVTSVGLIDGRTVYRAMWLTFAGAVGVGCYLVWLGGLPIVALGLVSIAAGIAYTGGPAYGYKGWGDPFVFVFFGLVAVNGTYYVQAVAGGAPLPLGIPDGTLGWDSLLASLPPAGLTTCMLVINNIRDVDGDRAAGKRTLVVRFGRPAARLELVGLLVLAYGVPLALALVESAWALLLPLLTVPIAVSVVRTLYIATDGPTLNRTLARSGKLMLAHSLLFAAGLAVS</sequence>
<comment type="subcellular location">
    <subcellularLocation>
        <location evidence="8">Cell membrane</location>
        <topology evidence="8">Multi-pass membrane protein</topology>
    </subcellularLocation>
    <subcellularLocation>
        <location evidence="1">Membrane</location>
        <topology evidence="1">Multi-pass membrane protein</topology>
    </subcellularLocation>
</comment>
<protein>
    <recommendedName>
        <fullName evidence="8 9">1,4-dihydroxy-2-naphthoate octaprenyltransferase</fullName>
        <shortName evidence="8">DHNA-octaprenyltransferase</shortName>
        <ecNumber evidence="8 9">2.5.1.74</ecNumber>
    </recommendedName>
</protein>
<proteinExistence type="inferred from homology"/>
<reference evidence="10" key="1">
    <citation type="submission" date="2017-08" db="EMBL/GenBank/DDBJ databases">
        <authorList>
            <person name="Imhoff J.F."/>
            <person name="Rahn T."/>
            <person name="Kuenzel S."/>
            <person name="Neulinger S.C."/>
        </authorList>
    </citation>
    <scope>NUCLEOTIDE SEQUENCE</scope>
    <source>
        <strain evidence="10">DSM 9154</strain>
    </source>
</reference>
<evidence type="ECO:0000313" key="11">
    <source>
        <dbReference type="Proteomes" id="UP000778970"/>
    </source>
</evidence>
<dbReference type="PIRSF" id="PIRSF005355">
    <property type="entry name" value="UBIAD1"/>
    <property type="match status" value="1"/>
</dbReference>
<accession>A0A934V069</accession>
<dbReference type="InterPro" id="IPR000537">
    <property type="entry name" value="UbiA_prenyltransferase"/>
</dbReference>
<keyword evidence="2 8" id="KW-0474">Menaquinone biosynthesis</keyword>
<dbReference type="HAMAP" id="MF_01937">
    <property type="entry name" value="MenA_1"/>
    <property type="match status" value="1"/>
</dbReference>
<keyword evidence="6 8" id="KW-1133">Transmembrane helix</keyword>
<dbReference type="PANTHER" id="PTHR13929">
    <property type="entry name" value="1,4-DIHYDROXY-2-NAPHTHOATE OCTAPRENYLTRANSFERASE"/>
    <property type="match status" value="1"/>
</dbReference>
<name>A0A934V069_9PROT</name>
<evidence type="ECO:0000256" key="9">
    <source>
        <dbReference type="NCBIfam" id="TIGR00751"/>
    </source>
</evidence>
<dbReference type="CDD" id="cd13962">
    <property type="entry name" value="PT_UbiA_UBIAD1"/>
    <property type="match status" value="1"/>
</dbReference>
<dbReference type="GO" id="GO:0005886">
    <property type="term" value="C:plasma membrane"/>
    <property type="evidence" value="ECO:0007669"/>
    <property type="project" value="UniProtKB-SubCell"/>
</dbReference>
<evidence type="ECO:0000256" key="6">
    <source>
        <dbReference type="ARBA" id="ARBA00022989"/>
    </source>
</evidence>
<feature type="transmembrane region" description="Helical" evidence="8">
    <location>
        <begin position="162"/>
        <end position="181"/>
    </location>
</feature>
<dbReference type="AlphaFoldDB" id="A0A934V069"/>
<feature type="transmembrane region" description="Helical" evidence="8">
    <location>
        <begin position="267"/>
        <end position="288"/>
    </location>
</feature>
<feature type="transmembrane region" description="Helical" evidence="8">
    <location>
        <begin position="201"/>
        <end position="220"/>
    </location>
</feature>
<dbReference type="PANTHER" id="PTHR13929:SF0">
    <property type="entry name" value="UBIA PRENYLTRANSFERASE DOMAIN-CONTAINING PROTEIN 1"/>
    <property type="match status" value="1"/>
</dbReference>
<evidence type="ECO:0000313" key="10">
    <source>
        <dbReference type="EMBL" id="MBK1697286.1"/>
    </source>
</evidence>
<keyword evidence="4 8" id="KW-0808">Transferase</keyword>
<dbReference type="InterPro" id="IPR026046">
    <property type="entry name" value="UBIAD1"/>
</dbReference>
<keyword evidence="3 8" id="KW-1003">Cell membrane</keyword>
<keyword evidence="11" id="KW-1185">Reference proteome</keyword>
<dbReference type="NCBIfam" id="TIGR00751">
    <property type="entry name" value="menA"/>
    <property type="match status" value="1"/>
</dbReference>
<keyword evidence="7 8" id="KW-0472">Membrane</keyword>
<comment type="pathway">
    <text evidence="8">Quinol/quinone metabolism; menaquinone biosynthesis; menaquinol from 1,4-dihydroxy-2-naphthoate: step 1/2.</text>
</comment>
<feature type="transmembrane region" description="Helical" evidence="8">
    <location>
        <begin position="133"/>
        <end position="155"/>
    </location>
</feature>
<dbReference type="GO" id="GO:0046428">
    <property type="term" value="F:1,4-dihydroxy-2-naphthoate polyprenyltransferase activity"/>
    <property type="evidence" value="ECO:0007669"/>
    <property type="project" value="UniProtKB-UniRule"/>
</dbReference>